<dbReference type="GO" id="GO:0008324">
    <property type="term" value="F:monoatomic cation transmembrane transporter activity"/>
    <property type="evidence" value="ECO:0007669"/>
    <property type="project" value="InterPro"/>
</dbReference>
<feature type="domain" description="Cation efflux protein cytoplasmic" evidence="9">
    <location>
        <begin position="218"/>
        <end position="290"/>
    </location>
</feature>
<evidence type="ECO:0000256" key="5">
    <source>
        <dbReference type="ARBA" id="ARBA00022989"/>
    </source>
</evidence>
<dbReference type="AlphaFoldDB" id="A0A8B4QAH1"/>
<proteinExistence type="inferred from homology"/>
<feature type="domain" description="Cation efflux protein transmembrane" evidence="8">
    <location>
        <begin position="11"/>
        <end position="209"/>
    </location>
</feature>
<comment type="similarity">
    <text evidence="2">Belongs to the cation diffusion facilitator (CDF) transporter (TC 2.A.4) family.</text>
</comment>
<reference evidence="10 12" key="1">
    <citation type="submission" date="2018-06" db="EMBL/GenBank/DDBJ databases">
        <authorList>
            <consortium name="Pathogen Informatics"/>
            <person name="Doyle S."/>
        </authorList>
    </citation>
    <scope>NUCLEOTIDE SEQUENCE [LARGE SCALE GENOMIC DNA]</scope>
    <source>
        <strain evidence="10 12">NCTC10597</strain>
    </source>
</reference>
<evidence type="ECO:0000256" key="6">
    <source>
        <dbReference type="ARBA" id="ARBA00023136"/>
    </source>
</evidence>
<dbReference type="InterPro" id="IPR027470">
    <property type="entry name" value="Cation_efflux_CTD"/>
</dbReference>
<dbReference type="Gene3D" id="3.30.70.1350">
    <property type="entry name" value="Cation efflux protein, cytoplasmic domain"/>
    <property type="match status" value="1"/>
</dbReference>
<keyword evidence="5 7" id="KW-1133">Transmembrane helix</keyword>
<protein>
    <submittedName>
        <fullName evidence="11">Cation diffusion facilitator family transporter</fullName>
    </submittedName>
    <submittedName>
        <fullName evidence="10">Ferrous-iron efflux pump FieF</fullName>
    </submittedName>
</protein>
<evidence type="ECO:0000256" key="4">
    <source>
        <dbReference type="ARBA" id="ARBA00022692"/>
    </source>
</evidence>
<feature type="transmembrane region" description="Helical" evidence="7">
    <location>
        <begin position="111"/>
        <end position="130"/>
    </location>
</feature>
<dbReference type="PANTHER" id="PTHR43840:SF15">
    <property type="entry name" value="MITOCHONDRIAL METAL TRANSPORTER 1-RELATED"/>
    <property type="match status" value="1"/>
</dbReference>
<keyword evidence="13" id="KW-1185">Reference proteome</keyword>
<dbReference type="EMBL" id="UGNP01000001">
    <property type="protein sequence ID" value="STX09719.1"/>
    <property type="molecule type" value="Genomic_DNA"/>
</dbReference>
<comment type="caution">
    <text evidence="10">The sequence shown here is derived from an EMBL/GenBank/DDBJ whole genome shotgun (WGS) entry which is preliminary data.</text>
</comment>
<dbReference type="Proteomes" id="UP000294641">
    <property type="component" value="Unassembled WGS sequence"/>
</dbReference>
<dbReference type="InterPro" id="IPR027469">
    <property type="entry name" value="Cation_efflux_TMD_sf"/>
</dbReference>
<dbReference type="FunFam" id="1.20.1510.10:FF:000006">
    <property type="entry name" value="Divalent cation efflux transporter"/>
    <property type="match status" value="1"/>
</dbReference>
<dbReference type="InterPro" id="IPR036837">
    <property type="entry name" value="Cation_efflux_CTD_sf"/>
</dbReference>
<evidence type="ECO:0000256" key="1">
    <source>
        <dbReference type="ARBA" id="ARBA00004141"/>
    </source>
</evidence>
<evidence type="ECO:0000313" key="10">
    <source>
        <dbReference type="EMBL" id="STX09719.1"/>
    </source>
</evidence>
<evidence type="ECO:0000313" key="11">
    <source>
        <dbReference type="EMBL" id="TDR40887.1"/>
    </source>
</evidence>
<sequence length="306" mass="33861">MENRQSLLAAWVSVISNIFLTIIKIVSGVLFKSQVLLADGIHNAADVVASAVSLGSMKISNQPADEDHPYGHGKAEVVSSAFVSIILILAAIYIGYESIMALFEPASEAHWIAFIAAIISLVWKYALYVYTMRIGKRQRSKGLIATAYDHLADVYASLAAVIGIGVSLLNQFITIPYAQYGDPIAGIIVAILILNLAIHMMKDSIDILMEASLPVERNHRYLETIRSNAHVKRIDSVRARNHGHYVLVDVRVAVSADLSIQQGHDVCKQIKKSIIAMDDEVTEVLVHLNPWYEEDQHISKTEIHFH</sequence>
<dbReference type="Pfam" id="PF01545">
    <property type="entry name" value="Cation_efflux"/>
    <property type="match status" value="1"/>
</dbReference>
<feature type="transmembrane region" description="Helical" evidence="7">
    <location>
        <begin position="184"/>
        <end position="201"/>
    </location>
</feature>
<evidence type="ECO:0000259" key="9">
    <source>
        <dbReference type="Pfam" id="PF16916"/>
    </source>
</evidence>
<dbReference type="EMBL" id="SNZG01000007">
    <property type="protein sequence ID" value="TDR40887.1"/>
    <property type="molecule type" value="Genomic_DNA"/>
</dbReference>
<dbReference type="SUPFAM" id="SSF160240">
    <property type="entry name" value="Cation efflux protein cytoplasmic domain-like"/>
    <property type="match status" value="1"/>
</dbReference>
<reference evidence="11 13" key="2">
    <citation type="submission" date="2019-03" db="EMBL/GenBank/DDBJ databases">
        <title>Genomic Encyclopedia of Type Strains, Phase IV (KMG-IV): sequencing the most valuable type-strain genomes for metagenomic binning, comparative biology and taxonomic classification.</title>
        <authorList>
            <person name="Goeker M."/>
        </authorList>
    </citation>
    <scope>NUCLEOTIDE SEQUENCE [LARGE SCALE GENOMIC DNA]</scope>
    <source>
        <strain evidence="11 13">DSM 20580</strain>
    </source>
</reference>
<organism evidence="10 12">
    <name type="scientific">Kurthia zopfii</name>
    <dbReference type="NCBI Taxonomy" id="1650"/>
    <lineage>
        <taxon>Bacteria</taxon>
        <taxon>Bacillati</taxon>
        <taxon>Bacillota</taxon>
        <taxon>Bacilli</taxon>
        <taxon>Bacillales</taxon>
        <taxon>Caryophanaceae</taxon>
        <taxon>Kurthia</taxon>
    </lineage>
</organism>
<dbReference type="Proteomes" id="UP000254330">
    <property type="component" value="Unassembled WGS sequence"/>
</dbReference>
<feature type="transmembrane region" description="Helical" evidence="7">
    <location>
        <begin position="77"/>
        <end position="96"/>
    </location>
</feature>
<keyword evidence="6 7" id="KW-0472">Membrane</keyword>
<name>A0A8B4QAH1_9BACL</name>
<dbReference type="InterPro" id="IPR002524">
    <property type="entry name" value="Cation_efflux"/>
</dbReference>
<feature type="transmembrane region" description="Helical" evidence="7">
    <location>
        <begin position="151"/>
        <end position="172"/>
    </location>
</feature>
<dbReference type="Pfam" id="PF16916">
    <property type="entry name" value="ZT_dimer"/>
    <property type="match status" value="1"/>
</dbReference>
<evidence type="ECO:0000256" key="7">
    <source>
        <dbReference type="SAM" id="Phobius"/>
    </source>
</evidence>
<evidence type="ECO:0000313" key="12">
    <source>
        <dbReference type="Proteomes" id="UP000254330"/>
    </source>
</evidence>
<evidence type="ECO:0000256" key="3">
    <source>
        <dbReference type="ARBA" id="ARBA00022448"/>
    </source>
</evidence>
<dbReference type="SUPFAM" id="SSF161111">
    <property type="entry name" value="Cation efflux protein transmembrane domain-like"/>
    <property type="match status" value="1"/>
</dbReference>
<dbReference type="PANTHER" id="PTHR43840">
    <property type="entry name" value="MITOCHONDRIAL METAL TRANSPORTER 1-RELATED"/>
    <property type="match status" value="1"/>
</dbReference>
<keyword evidence="4 7" id="KW-0812">Transmembrane</keyword>
<dbReference type="GO" id="GO:0016020">
    <property type="term" value="C:membrane"/>
    <property type="evidence" value="ECO:0007669"/>
    <property type="project" value="UniProtKB-SubCell"/>
</dbReference>
<comment type="subcellular location">
    <subcellularLocation>
        <location evidence="1">Membrane</location>
        <topology evidence="1">Multi-pass membrane protein</topology>
    </subcellularLocation>
</comment>
<gene>
    <name evidence="10" type="primary">fieF_1</name>
    <name evidence="11" type="ORF">DFR61_1072</name>
    <name evidence="10" type="ORF">NCTC10597_01415</name>
</gene>
<dbReference type="InterPro" id="IPR058533">
    <property type="entry name" value="Cation_efflux_TM"/>
</dbReference>
<keyword evidence="3" id="KW-0813">Transport</keyword>
<feature type="transmembrane region" description="Helical" evidence="7">
    <location>
        <begin position="6"/>
        <end position="26"/>
    </location>
</feature>
<dbReference type="NCBIfam" id="TIGR01297">
    <property type="entry name" value="CDF"/>
    <property type="match status" value="1"/>
</dbReference>
<accession>A0A8B4QAH1</accession>
<dbReference type="Gene3D" id="1.20.1510.10">
    <property type="entry name" value="Cation efflux protein transmembrane domain"/>
    <property type="match status" value="1"/>
</dbReference>
<evidence type="ECO:0000259" key="8">
    <source>
        <dbReference type="Pfam" id="PF01545"/>
    </source>
</evidence>
<dbReference type="InterPro" id="IPR050291">
    <property type="entry name" value="CDF_Transporter"/>
</dbReference>
<evidence type="ECO:0000256" key="2">
    <source>
        <dbReference type="ARBA" id="ARBA00008114"/>
    </source>
</evidence>
<evidence type="ECO:0000313" key="13">
    <source>
        <dbReference type="Proteomes" id="UP000294641"/>
    </source>
</evidence>